<dbReference type="SUPFAM" id="SSF56672">
    <property type="entry name" value="DNA/RNA polymerases"/>
    <property type="match status" value="1"/>
</dbReference>
<feature type="region of interest" description="Disordered" evidence="1">
    <location>
        <begin position="494"/>
        <end position="519"/>
    </location>
</feature>
<sequence length="662" mass="77001">MCLQDDGLDPSHYVSAPGMFNDLLYKSSEVEIKLMTDMDEYLMVENGIRGGMTMVSQRYAKANNEKCPDYDPNKLKFWIMYEDMNALYSGAMTQYMPTEILGKVGPEEISDIQSIEPDAEIGYMLEVDLEAPINMQDFFADYPLAPEKQIVPENWLSLYNERLVHDKAVRALQIYMKFGMKITKIHSVLKFRQSPWMKNYIEKNIRKRKIAKANKEEFGVMYYKLKNNAVFGKQMENVCKHMRVELLRFDQDKKLTRLVRSPLFDETKGGPIGKSVCLKLKMYSVLLAGYDPKTPKTDTDFEKELEEEESRKSQDNYDLEYKKEYDEFIKEYGWDIDNPEFTPQWYDWKELFDIILEYWDEKVIRQWREKALQRIISKMTEKFNKHAERKAKNKLKYLQASITVLEIEMRTFQIKLENIIQRYSETDTSNDVEILTYTSKDILVKKIHESKDLGPVYSTCKKKRNKNKKKLLFTKSNGCPFTNCGKSVETITEASTAETEPRRNSEFSTSSLVGKMGNQLNIQSQEIIDEEMTDADNRENKDNSGASAKAHNSKDKATDMGEESNKRPIEVDSEEPNTTQDKFPSKKAKKEVKNKDSQILKRLIKKLSSNSSPQVSEISVEEGENSENLLHLYNKIINAEIRKEIASQEVIKSYYSFGKVLS</sequence>
<dbReference type="AlphaFoldDB" id="A0A9N9AIR2"/>
<comment type="caution">
    <text evidence="2">The sequence shown here is derived from an EMBL/GenBank/DDBJ whole genome shotgun (WGS) entry which is preliminary data.</text>
</comment>
<dbReference type="EMBL" id="CAJVPY010001673">
    <property type="protein sequence ID" value="CAG8531738.1"/>
    <property type="molecule type" value="Genomic_DNA"/>
</dbReference>
<reference evidence="2" key="1">
    <citation type="submission" date="2021-06" db="EMBL/GenBank/DDBJ databases">
        <authorList>
            <person name="Kallberg Y."/>
            <person name="Tangrot J."/>
            <person name="Rosling A."/>
        </authorList>
    </citation>
    <scope>NUCLEOTIDE SEQUENCE</scope>
    <source>
        <strain evidence="2">MA453B</strain>
    </source>
</reference>
<keyword evidence="3" id="KW-1185">Reference proteome</keyword>
<dbReference type="Proteomes" id="UP000789405">
    <property type="component" value="Unassembled WGS sequence"/>
</dbReference>
<protein>
    <submittedName>
        <fullName evidence="2">14133_t:CDS:1</fullName>
    </submittedName>
</protein>
<evidence type="ECO:0000256" key="1">
    <source>
        <dbReference type="SAM" id="MobiDB-lite"/>
    </source>
</evidence>
<evidence type="ECO:0000313" key="3">
    <source>
        <dbReference type="Proteomes" id="UP000789405"/>
    </source>
</evidence>
<accession>A0A9N9AIR2</accession>
<feature type="compositionally biased region" description="Basic and acidic residues" evidence="1">
    <location>
        <begin position="552"/>
        <end position="570"/>
    </location>
</feature>
<proteinExistence type="predicted"/>
<dbReference type="InterPro" id="IPR043502">
    <property type="entry name" value="DNA/RNA_pol_sf"/>
</dbReference>
<feature type="compositionally biased region" description="Polar residues" evidence="1">
    <location>
        <begin position="506"/>
        <end position="519"/>
    </location>
</feature>
<name>A0A9N9AIR2_9GLOM</name>
<dbReference type="OrthoDB" id="2388273at2759"/>
<gene>
    <name evidence="2" type="ORF">DERYTH_LOCUS4377</name>
</gene>
<feature type="region of interest" description="Disordered" evidence="1">
    <location>
        <begin position="536"/>
        <end position="595"/>
    </location>
</feature>
<evidence type="ECO:0000313" key="2">
    <source>
        <dbReference type="EMBL" id="CAG8531738.1"/>
    </source>
</evidence>
<organism evidence="2 3">
    <name type="scientific">Dentiscutata erythropus</name>
    <dbReference type="NCBI Taxonomy" id="1348616"/>
    <lineage>
        <taxon>Eukaryota</taxon>
        <taxon>Fungi</taxon>
        <taxon>Fungi incertae sedis</taxon>
        <taxon>Mucoromycota</taxon>
        <taxon>Glomeromycotina</taxon>
        <taxon>Glomeromycetes</taxon>
        <taxon>Diversisporales</taxon>
        <taxon>Gigasporaceae</taxon>
        <taxon>Dentiscutata</taxon>
    </lineage>
</organism>